<evidence type="ECO:0000256" key="6">
    <source>
        <dbReference type="ARBA" id="ARBA00022755"/>
    </source>
</evidence>
<keyword evidence="6 12" id="KW-0658">Purine biosynthesis</keyword>
<comment type="similarity">
    <text evidence="3 12">Belongs to the lyase 1 family. Adenylosuccinate lyase subfamily.</text>
</comment>
<comment type="catalytic activity">
    <reaction evidence="8">
        <text>(2S)-2-[5-amino-1-(5-phospho-beta-D-ribosyl)imidazole-4-carboxamido]succinate = 5-amino-1-(5-phospho-beta-D-ribosyl)imidazole-4-carboxamide + fumarate</text>
        <dbReference type="Rhea" id="RHEA:23920"/>
        <dbReference type="ChEBI" id="CHEBI:29806"/>
        <dbReference type="ChEBI" id="CHEBI:58443"/>
        <dbReference type="ChEBI" id="CHEBI:58475"/>
        <dbReference type="EC" id="4.3.2.2"/>
    </reaction>
    <physiologicalReaction direction="left-to-right" evidence="8">
        <dbReference type="Rhea" id="RHEA:23921"/>
    </physiologicalReaction>
</comment>
<dbReference type="Gene3D" id="1.10.275.10">
    <property type="entry name" value="Fumarase/aspartase (N-terminal domain)"/>
    <property type="match status" value="1"/>
</dbReference>
<comment type="pathway">
    <text evidence="2 12">Purine metabolism; AMP biosynthesis via de novo pathway; AMP from IMP: step 2/2.</text>
</comment>
<dbReference type="NCBIfam" id="TIGR00928">
    <property type="entry name" value="purB"/>
    <property type="match status" value="1"/>
</dbReference>
<dbReference type="InterPro" id="IPR020557">
    <property type="entry name" value="Fumarate_lyase_CS"/>
</dbReference>
<dbReference type="GO" id="GO:0004018">
    <property type="term" value="F:N6-(1,2-dicarboxyethyl)AMP AMP-lyase (fumarate-forming) activity"/>
    <property type="evidence" value="ECO:0007669"/>
    <property type="project" value="UniProtKB-UniRule"/>
</dbReference>
<dbReference type="CDD" id="cd01360">
    <property type="entry name" value="Adenylsuccinate_lyase_1"/>
    <property type="match status" value="1"/>
</dbReference>
<organism evidence="14">
    <name type="scientific">candidate division WOR-3 bacterium</name>
    <dbReference type="NCBI Taxonomy" id="2052148"/>
    <lineage>
        <taxon>Bacteria</taxon>
        <taxon>Bacteria division WOR-3</taxon>
    </lineage>
</organism>
<evidence type="ECO:0000256" key="11">
    <source>
        <dbReference type="NCBIfam" id="TIGR00928"/>
    </source>
</evidence>
<dbReference type="FunFam" id="1.20.200.10:FF:000008">
    <property type="entry name" value="Adenylosuccinate lyase"/>
    <property type="match status" value="1"/>
</dbReference>
<evidence type="ECO:0000256" key="12">
    <source>
        <dbReference type="RuleBase" id="RU361172"/>
    </source>
</evidence>
<proteinExistence type="inferred from homology"/>
<dbReference type="GO" id="GO:0006189">
    <property type="term" value="P:'de novo' IMP biosynthetic process"/>
    <property type="evidence" value="ECO:0007669"/>
    <property type="project" value="UniProtKB-UniPathway"/>
</dbReference>
<name>A0A7C4GFS0_UNCW3</name>
<evidence type="ECO:0000313" key="14">
    <source>
        <dbReference type="EMBL" id="HGK28521.1"/>
    </source>
</evidence>
<evidence type="ECO:0000256" key="10">
    <source>
        <dbReference type="ARBA" id="ARBA00049115"/>
    </source>
</evidence>
<dbReference type="PRINTS" id="PR00145">
    <property type="entry name" value="ARGSUCLYASE"/>
</dbReference>
<dbReference type="SUPFAM" id="SSF48557">
    <property type="entry name" value="L-aspartase-like"/>
    <property type="match status" value="1"/>
</dbReference>
<dbReference type="InterPro" id="IPR000362">
    <property type="entry name" value="Fumarate_lyase_fam"/>
</dbReference>
<dbReference type="UniPathway" id="UPA00074">
    <property type="reaction ID" value="UER00132"/>
</dbReference>
<gene>
    <name evidence="14" type="primary">purB</name>
    <name evidence="14" type="ORF">ENS41_06150</name>
</gene>
<accession>A0A7C4GFS0</accession>
<dbReference type="EC" id="4.3.2.2" evidence="4 11"/>
<dbReference type="PANTHER" id="PTHR43172">
    <property type="entry name" value="ADENYLOSUCCINATE LYASE"/>
    <property type="match status" value="1"/>
</dbReference>
<dbReference type="UniPathway" id="UPA00075">
    <property type="reaction ID" value="UER00336"/>
</dbReference>
<dbReference type="PROSITE" id="PS00163">
    <property type="entry name" value="FUMARATE_LYASES"/>
    <property type="match status" value="1"/>
</dbReference>
<dbReference type="InterPro" id="IPR008948">
    <property type="entry name" value="L-Aspartase-like"/>
</dbReference>
<comment type="catalytic activity">
    <reaction evidence="10">
        <text>N(6)-(1,2-dicarboxyethyl)-AMP = fumarate + AMP</text>
        <dbReference type="Rhea" id="RHEA:16853"/>
        <dbReference type="ChEBI" id="CHEBI:29806"/>
        <dbReference type="ChEBI" id="CHEBI:57567"/>
        <dbReference type="ChEBI" id="CHEBI:456215"/>
        <dbReference type="EC" id="4.3.2.2"/>
    </reaction>
    <physiologicalReaction direction="left-to-right" evidence="10">
        <dbReference type="Rhea" id="RHEA:16854"/>
    </physiologicalReaction>
</comment>
<comment type="caution">
    <text evidence="14">The sequence shown here is derived from an EMBL/GenBank/DDBJ whole genome shotgun (WGS) entry which is preliminary data.</text>
</comment>
<dbReference type="InterPro" id="IPR019468">
    <property type="entry name" value="AdenyloSucc_lyase_C"/>
</dbReference>
<dbReference type="Gene3D" id="1.20.200.10">
    <property type="entry name" value="Fumarase/aspartase (Central domain)"/>
    <property type="match status" value="1"/>
</dbReference>
<dbReference type="InterPro" id="IPR022761">
    <property type="entry name" value="Fumarate_lyase_N"/>
</dbReference>
<dbReference type="GO" id="GO:0070626">
    <property type="term" value="F:(S)-2-(5-amino-1-(5-phospho-D-ribosyl)imidazole-4-carboxamido) succinate lyase (fumarate-forming) activity"/>
    <property type="evidence" value="ECO:0007669"/>
    <property type="project" value="TreeGrafter"/>
</dbReference>
<keyword evidence="7 12" id="KW-0456">Lyase</keyword>
<evidence type="ECO:0000256" key="5">
    <source>
        <dbReference type="ARBA" id="ARBA00017058"/>
    </source>
</evidence>
<evidence type="ECO:0000256" key="2">
    <source>
        <dbReference type="ARBA" id="ARBA00004734"/>
    </source>
</evidence>
<dbReference type="InterPro" id="IPR004769">
    <property type="entry name" value="Pur_lyase"/>
</dbReference>
<comment type="pathway">
    <text evidence="1 12">Purine metabolism; IMP biosynthesis via de novo pathway; 5-amino-1-(5-phospho-D-ribosyl)imidazole-4-carboxamide from 5-amino-1-(5-phospho-D-ribosyl)imidazole-4-carboxylate: step 2/2.</text>
</comment>
<evidence type="ECO:0000256" key="9">
    <source>
        <dbReference type="ARBA" id="ARBA00030717"/>
    </source>
</evidence>
<evidence type="ECO:0000256" key="8">
    <source>
        <dbReference type="ARBA" id="ARBA00024477"/>
    </source>
</evidence>
<dbReference type="InterPro" id="IPR024083">
    <property type="entry name" value="Fumarase/histidase_N"/>
</dbReference>
<dbReference type="PANTHER" id="PTHR43172:SF1">
    <property type="entry name" value="ADENYLOSUCCINATE LYASE"/>
    <property type="match status" value="1"/>
</dbReference>
<dbReference type="SMART" id="SM00998">
    <property type="entry name" value="ADSL_C"/>
    <property type="match status" value="1"/>
</dbReference>
<feature type="domain" description="Adenylosuccinate lyase C-terminal" evidence="13">
    <location>
        <begin position="348"/>
        <end position="428"/>
    </location>
</feature>
<dbReference type="PRINTS" id="PR00149">
    <property type="entry name" value="FUMRATELYASE"/>
</dbReference>
<evidence type="ECO:0000256" key="1">
    <source>
        <dbReference type="ARBA" id="ARBA00004706"/>
    </source>
</evidence>
<dbReference type="GO" id="GO:0005829">
    <property type="term" value="C:cytosol"/>
    <property type="evidence" value="ECO:0007669"/>
    <property type="project" value="TreeGrafter"/>
</dbReference>
<sequence length="436" mass="48709">MTTRYDTPEMAALWGEEAKFSSWLLVEKTVAEVQAGLGIIPKSAARAIQRASFKLAEIERFEKETNHDVIAFTRSVAKSIGRAGKYVHYGLTSYDVVDTALSLRCISALNLIELALGALRVEAARLAIEHKHTPMIGRTHGVHAEPITFGLKCLSWYAGIGRAIDMVRLARQHIGFGKLSGAVGAFTQQPVKVEELTLKRLGLEPEPVSTQVVPRDRHAFMLNVLALVATELELISTEIRNLQRTEIGEVAEPFSRRQRGSSAMPHKKNPIICERVTSLARVIRSYAFVGMENVPLWHERDLTNSAAERIAIPGAFTLLHYITRKLTAVLAGLVVRPERMEQNLMLTGGTYFSQALMLALVKAGMDKDRAYQLVQSLSFRAVQENADLPTLARADREVTCRLSSRQLDRVFDARRLLSQVRRIYRRCGLENPRSRG</sequence>
<dbReference type="EMBL" id="DSUT01000129">
    <property type="protein sequence ID" value="HGK28521.1"/>
    <property type="molecule type" value="Genomic_DNA"/>
</dbReference>
<dbReference type="Pfam" id="PF10397">
    <property type="entry name" value="ADSL_C"/>
    <property type="match status" value="1"/>
</dbReference>
<dbReference type="GO" id="GO:0044208">
    <property type="term" value="P:'de novo' AMP biosynthetic process"/>
    <property type="evidence" value="ECO:0007669"/>
    <property type="project" value="UniProtKB-UniPathway"/>
</dbReference>
<evidence type="ECO:0000256" key="7">
    <source>
        <dbReference type="ARBA" id="ARBA00023239"/>
    </source>
</evidence>
<reference evidence="14" key="1">
    <citation type="journal article" date="2020" name="mSystems">
        <title>Genome- and Community-Level Interaction Insights into Carbon Utilization and Element Cycling Functions of Hydrothermarchaeota in Hydrothermal Sediment.</title>
        <authorList>
            <person name="Zhou Z."/>
            <person name="Liu Y."/>
            <person name="Xu W."/>
            <person name="Pan J."/>
            <person name="Luo Z.H."/>
            <person name="Li M."/>
        </authorList>
    </citation>
    <scope>NUCLEOTIDE SEQUENCE [LARGE SCALE GENOMIC DNA]</scope>
    <source>
        <strain evidence="14">SpSt-488</strain>
    </source>
</reference>
<evidence type="ECO:0000256" key="3">
    <source>
        <dbReference type="ARBA" id="ARBA00008273"/>
    </source>
</evidence>
<dbReference type="AlphaFoldDB" id="A0A7C4GFS0"/>
<dbReference type="Gene3D" id="1.10.40.30">
    <property type="entry name" value="Fumarase/aspartase (C-terminal domain)"/>
    <property type="match status" value="1"/>
</dbReference>
<evidence type="ECO:0000259" key="13">
    <source>
        <dbReference type="SMART" id="SM00998"/>
    </source>
</evidence>
<dbReference type="Pfam" id="PF00206">
    <property type="entry name" value="Lyase_1"/>
    <property type="match status" value="1"/>
</dbReference>
<protein>
    <recommendedName>
        <fullName evidence="5 11">Adenylosuccinate lyase</fullName>
        <shortName evidence="12">ASL</shortName>
        <ecNumber evidence="4 11">4.3.2.2</ecNumber>
    </recommendedName>
    <alternativeName>
        <fullName evidence="9 12">Adenylosuccinase</fullName>
    </alternativeName>
</protein>
<evidence type="ECO:0000256" key="4">
    <source>
        <dbReference type="ARBA" id="ARBA00012339"/>
    </source>
</evidence>